<dbReference type="PRINTS" id="PR00237">
    <property type="entry name" value="GPCRRHODOPSN"/>
</dbReference>
<evidence type="ECO:0000256" key="12">
    <source>
        <dbReference type="ARBA" id="ARBA00023224"/>
    </source>
</evidence>
<name>A0A8X7WVH4_POLSE</name>
<comment type="caution">
    <text evidence="16">The sequence shown here is derived from an EMBL/GenBank/DDBJ whole genome shotgun (WGS) entry which is preliminary data.</text>
</comment>
<gene>
    <name evidence="16" type="primary">Or5v1_0</name>
    <name evidence="16" type="ORF">GTO96_0012689</name>
</gene>
<feature type="non-terminal residue" evidence="16">
    <location>
        <position position="1"/>
    </location>
</feature>
<feature type="transmembrane region" description="Helical" evidence="14">
    <location>
        <begin position="248"/>
        <end position="271"/>
    </location>
</feature>
<feature type="transmembrane region" description="Helical" evidence="14">
    <location>
        <begin position="211"/>
        <end position="236"/>
    </location>
</feature>
<feature type="transmembrane region" description="Helical" evidence="14">
    <location>
        <begin position="178"/>
        <end position="199"/>
    </location>
</feature>
<keyword evidence="12 13" id="KW-0807">Transducer</keyword>
<keyword evidence="4 13" id="KW-0812">Transmembrane</keyword>
<feature type="transmembrane region" description="Helical" evidence="14">
    <location>
        <begin position="357"/>
        <end position="377"/>
    </location>
</feature>
<keyword evidence="11" id="KW-0325">Glycoprotein</keyword>
<dbReference type="PANTHER" id="PTHR24242">
    <property type="entry name" value="G-PROTEIN COUPLED RECEPTOR"/>
    <property type="match status" value="1"/>
</dbReference>
<dbReference type="CDD" id="cd13954">
    <property type="entry name" value="7tmA_OR"/>
    <property type="match status" value="1"/>
</dbReference>
<dbReference type="GO" id="GO:0005886">
    <property type="term" value="C:plasma membrane"/>
    <property type="evidence" value="ECO:0007669"/>
    <property type="project" value="UniProtKB-SubCell"/>
</dbReference>
<dbReference type="SUPFAM" id="SSF81321">
    <property type="entry name" value="Family A G protein-coupled receptor-like"/>
    <property type="match status" value="1"/>
</dbReference>
<keyword evidence="2" id="KW-1003">Cell membrane</keyword>
<evidence type="ECO:0000313" key="16">
    <source>
        <dbReference type="EMBL" id="KAG2456555.1"/>
    </source>
</evidence>
<keyword evidence="3" id="KW-0716">Sensory transduction</keyword>
<evidence type="ECO:0000256" key="14">
    <source>
        <dbReference type="SAM" id="Phobius"/>
    </source>
</evidence>
<dbReference type="Pfam" id="PF13853">
    <property type="entry name" value="7tm_4"/>
    <property type="match status" value="1"/>
</dbReference>
<dbReference type="FunFam" id="1.20.1070.10:FF:000024">
    <property type="entry name" value="Olfactory receptor"/>
    <property type="match status" value="1"/>
</dbReference>
<feature type="transmembrane region" description="Helical" evidence="14">
    <location>
        <begin position="424"/>
        <end position="444"/>
    </location>
</feature>
<evidence type="ECO:0000256" key="8">
    <source>
        <dbReference type="ARBA" id="ARBA00023136"/>
    </source>
</evidence>
<dbReference type="InterPro" id="IPR050939">
    <property type="entry name" value="Olfactory_GPCR1"/>
</dbReference>
<comment type="subcellular location">
    <subcellularLocation>
        <location evidence="1">Cell membrane</location>
        <topology evidence="1">Multi-pass membrane protein</topology>
    </subcellularLocation>
</comment>
<evidence type="ECO:0000313" key="17">
    <source>
        <dbReference type="Proteomes" id="UP000886611"/>
    </source>
</evidence>
<feature type="transmembrane region" description="Helical" evidence="14">
    <location>
        <begin position="291"/>
        <end position="317"/>
    </location>
</feature>
<dbReference type="AlphaFoldDB" id="A0A8X7WVH4"/>
<reference evidence="16 17" key="1">
    <citation type="journal article" date="2021" name="Cell">
        <title>Tracing the genetic footprints of vertebrate landing in non-teleost ray-finned fishes.</title>
        <authorList>
            <person name="Bi X."/>
            <person name="Wang K."/>
            <person name="Yang L."/>
            <person name="Pan H."/>
            <person name="Jiang H."/>
            <person name="Wei Q."/>
            <person name="Fang M."/>
            <person name="Yu H."/>
            <person name="Zhu C."/>
            <person name="Cai Y."/>
            <person name="He Y."/>
            <person name="Gan X."/>
            <person name="Zeng H."/>
            <person name="Yu D."/>
            <person name="Zhu Y."/>
            <person name="Jiang H."/>
            <person name="Qiu Q."/>
            <person name="Yang H."/>
            <person name="Zhang Y.E."/>
            <person name="Wang W."/>
            <person name="Zhu M."/>
            <person name="He S."/>
            <person name="Zhang G."/>
        </authorList>
    </citation>
    <scope>NUCLEOTIDE SEQUENCE [LARGE SCALE GENOMIC DNA]</scope>
    <source>
        <strain evidence="16">Bchr_013</strain>
    </source>
</reference>
<evidence type="ECO:0000256" key="6">
    <source>
        <dbReference type="ARBA" id="ARBA00022989"/>
    </source>
</evidence>
<feature type="domain" description="G-protein coupled receptors family 1 profile" evidence="15">
    <location>
        <begin position="192"/>
        <end position="442"/>
    </location>
</feature>
<feature type="transmembrane region" description="Helical" evidence="14">
    <location>
        <begin position="389"/>
        <end position="412"/>
    </location>
</feature>
<dbReference type="PROSITE" id="PS00237">
    <property type="entry name" value="G_PROTEIN_RECEP_F1_1"/>
    <property type="match status" value="1"/>
</dbReference>
<dbReference type="InterPro" id="IPR017452">
    <property type="entry name" value="GPCR_Rhodpsn_7TM"/>
</dbReference>
<keyword evidence="17" id="KW-1185">Reference proteome</keyword>
<keyword evidence="8 14" id="KW-0472">Membrane</keyword>
<evidence type="ECO:0000256" key="4">
    <source>
        <dbReference type="ARBA" id="ARBA00022692"/>
    </source>
</evidence>
<evidence type="ECO:0000259" key="15">
    <source>
        <dbReference type="PROSITE" id="PS50262"/>
    </source>
</evidence>
<evidence type="ECO:0000256" key="11">
    <source>
        <dbReference type="ARBA" id="ARBA00023180"/>
    </source>
</evidence>
<evidence type="ECO:0000256" key="2">
    <source>
        <dbReference type="ARBA" id="ARBA00022475"/>
    </source>
</evidence>
<dbReference type="PRINTS" id="PR00245">
    <property type="entry name" value="OLFACTORYR"/>
</dbReference>
<feature type="non-terminal residue" evidence="16">
    <location>
        <position position="469"/>
    </location>
</feature>
<proteinExistence type="inferred from homology"/>
<keyword evidence="9" id="KW-1015">Disulfide bond</keyword>
<dbReference type="EMBL" id="JAATIS010008602">
    <property type="protein sequence ID" value="KAG2456555.1"/>
    <property type="molecule type" value="Genomic_DNA"/>
</dbReference>
<dbReference type="PROSITE" id="PS50262">
    <property type="entry name" value="G_PROTEIN_RECEP_F1_2"/>
    <property type="match status" value="1"/>
</dbReference>
<dbReference type="InterPro" id="IPR000276">
    <property type="entry name" value="GPCR_Rhodpsn"/>
</dbReference>
<protein>
    <submittedName>
        <fullName evidence="16">OR5V1 protein</fullName>
    </submittedName>
</protein>
<keyword evidence="10 13" id="KW-0675">Receptor</keyword>
<comment type="similarity">
    <text evidence="13">Belongs to the G-protein coupled receptor 1 family.</text>
</comment>
<organism evidence="16 17">
    <name type="scientific">Polypterus senegalus</name>
    <name type="common">Senegal bichir</name>
    <dbReference type="NCBI Taxonomy" id="55291"/>
    <lineage>
        <taxon>Eukaryota</taxon>
        <taxon>Metazoa</taxon>
        <taxon>Chordata</taxon>
        <taxon>Craniata</taxon>
        <taxon>Vertebrata</taxon>
        <taxon>Euteleostomi</taxon>
        <taxon>Actinopterygii</taxon>
        <taxon>Polypteriformes</taxon>
        <taxon>Polypteridae</taxon>
        <taxon>Polypterus</taxon>
    </lineage>
</organism>
<dbReference type="GO" id="GO:0004984">
    <property type="term" value="F:olfactory receptor activity"/>
    <property type="evidence" value="ECO:0007669"/>
    <property type="project" value="InterPro"/>
</dbReference>
<evidence type="ECO:0000256" key="9">
    <source>
        <dbReference type="ARBA" id="ARBA00023157"/>
    </source>
</evidence>
<sequence length="469" mass="52557">MNSPAVGTCSDGFRTGFWELEFSTDEDRAAIFGRLRPAFINLSADRPAISRPSLPSFGLSSASHHPFLLRKNQVRLFLGEVINSWTRNATFLESFVVLPVSLAGTRNAEVLFVVRLPIKAPHYLREILLHPAELPDDLFRVSTESKVMSGGNQTNMLVTEFLITGFPGLRDQESRKTLFAIFLSVYLFILVGNILLILIFTSDRTLHTPMYTLVCGLAFLDIAITTNTVPSMLVVFRLESRSTPFATCFVQIVFFQGLFSTECFLLCLMAYDRYIAICNPLHYPNLMNNIRVSKMIACCWLTGFICATTCVILTVQLPFCGSNQINHCFCDFASVLLLACGNIEMTGFVVLSVGLSVLFIPLIFILFSYMRIIYSVVRISTTEGRLKAFYTCGTHMLVISVFFLVAGGVFISDRIAGTSVDMRIMGLIIQNVFPALMNPIIYCLRTKEIRKSFEKTLRKIRILPSSLTN</sequence>
<keyword evidence="7 13" id="KW-0297">G-protein coupled receptor</keyword>
<dbReference type="PANTHER" id="PTHR24242:SF359">
    <property type="entry name" value="ODORANT RECEPTOR-RELATED"/>
    <property type="match status" value="1"/>
</dbReference>
<evidence type="ECO:0000256" key="1">
    <source>
        <dbReference type="ARBA" id="ARBA00004651"/>
    </source>
</evidence>
<evidence type="ECO:0000256" key="5">
    <source>
        <dbReference type="ARBA" id="ARBA00022725"/>
    </source>
</evidence>
<keyword evidence="5" id="KW-0552">Olfaction</keyword>
<dbReference type="GO" id="GO:0004930">
    <property type="term" value="F:G protein-coupled receptor activity"/>
    <property type="evidence" value="ECO:0007669"/>
    <property type="project" value="UniProtKB-KW"/>
</dbReference>
<evidence type="ECO:0000256" key="10">
    <source>
        <dbReference type="ARBA" id="ARBA00023170"/>
    </source>
</evidence>
<accession>A0A8X7WVH4</accession>
<evidence type="ECO:0000256" key="3">
    <source>
        <dbReference type="ARBA" id="ARBA00022606"/>
    </source>
</evidence>
<evidence type="ECO:0000256" key="13">
    <source>
        <dbReference type="RuleBase" id="RU000688"/>
    </source>
</evidence>
<dbReference type="Gene3D" id="1.20.1070.10">
    <property type="entry name" value="Rhodopsin 7-helix transmembrane proteins"/>
    <property type="match status" value="1"/>
</dbReference>
<dbReference type="Proteomes" id="UP000886611">
    <property type="component" value="Unassembled WGS sequence"/>
</dbReference>
<evidence type="ECO:0000256" key="7">
    <source>
        <dbReference type="ARBA" id="ARBA00023040"/>
    </source>
</evidence>
<dbReference type="InterPro" id="IPR000725">
    <property type="entry name" value="Olfact_rcpt"/>
</dbReference>
<keyword evidence="6 14" id="KW-1133">Transmembrane helix</keyword>